<evidence type="ECO:0000313" key="12">
    <source>
        <dbReference type="Proteomes" id="UP000193922"/>
    </source>
</evidence>
<dbReference type="STRING" id="61395.A0A1Y1WI48"/>
<dbReference type="PROSITE" id="PS01095">
    <property type="entry name" value="GH18_1"/>
    <property type="match status" value="1"/>
</dbReference>
<dbReference type="Gene3D" id="3.20.20.80">
    <property type="entry name" value="Glycosidases"/>
    <property type="match status" value="1"/>
</dbReference>
<evidence type="ECO:0000256" key="4">
    <source>
        <dbReference type="ARBA" id="ARBA00023277"/>
    </source>
</evidence>
<dbReference type="RefSeq" id="XP_040746338.1">
    <property type="nucleotide sequence ID" value="XM_040884469.1"/>
</dbReference>
<dbReference type="PROSITE" id="PS51910">
    <property type="entry name" value="GH18_2"/>
    <property type="match status" value="1"/>
</dbReference>
<gene>
    <name evidence="11" type="ORF">DL89DRAFT_220728</name>
</gene>
<dbReference type="InterPro" id="IPR050314">
    <property type="entry name" value="Glycosyl_Hydrlase_18"/>
</dbReference>
<keyword evidence="3" id="KW-0146">Chitin degradation</keyword>
<evidence type="ECO:0000256" key="8">
    <source>
        <dbReference type="RuleBase" id="RU004453"/>
    </source>
</evidence>
<keyword evidence="12" id="KW-1185">Reference proteome</keyword>
<keyword evidence="9" id="KW-0732">Signal</keyword>
<feature type="domain" description="GH18" evidence="10">
    <location>
        <begin position="22"/>
        <end position="363"/>
    </location>
</feature>
<dbReference type="Pfam" id="PF00704">
    <property type="entry name" value="Glyco_hydro_18"/>
    <property type="match status" value="1"/>
</dbReference>
<dbReference type="Proteomes" id="UP000193922">
    <property type="component" value="Unassembled WGS sequence"/>
</dbReference>
<dbReference type="GO" id="GO:0005576">
    <property type="term" value="C:extracellular region"/>
    <property type="evidence" value="ECO:0007669"/>
    <property type="project" value="TreeGrafter"/>
</dbReference>
<evidence type="ECO:0000259" key="10">
    <source>
        <dbReference type="PROSITE" id="PS51910"/>
    </source>
</evidence>
<dbReference type="InterPro" id="IPR001579">
    <property type="entry name" value="Glyco_hydro_18_chit_AS"/>
</dbReference>
<evidence type="ECO:0000256" key="1">
    <source>
        <dbReference type="ARBA" id="ARBA00000822"/>
    </source>
</evidence>
<feature type="chain" id="PRO_5012734033" evidence="9">
    <location>
        <begin position="21"/>
        <end position="363"/>
    </location>
</feature>
<dbReference type="SUPFAM" id="SSF54556">
    <property type="entry name" value="Chitinase insertion domain"/>
    <property type="match status" value="1"/>
</dbReference>
<dbReference type="AlphaFoldDB" id="A0A1Y1WI48"/>
<organism evidence="11 12">
    <name type="scientific">Linderina pennispora</name>
    <dbReference type="NCBI Taxonomy" id="61395"/>
    <lineage>
        <taxon>Eukaryota</taxon>
        <taxon>Fungi</taxon>
        <taxon>Fungi incertae sedis</taxon>
        <taxon>Zoopagomycota</taxon>
        <taxon>Kickxellomycotina</taxon>
        <taxon>Kickxellomycetes</taxon>
        <taxon>Kickxellales</taxon>
        <taxon>Kickxellaceae</taxon>
        <taxon>Linderina</taxon>
    </lineage>
</organism>
<keyword evidence="2 7" id="KW-0378">Hydrolase</keyword>
<dbReference type="GO" id="GO:0008061">
    <property type="term" value="F:chitin binding"/>
    <property type="evidence" value="ECO:0007669"/>
    <property type="project" value="InterPro"/>
</dbReference>
<reference evidence="11 12" key="1">
    <citation type="submission" date="2016-07" db="EMBL/GenBank/DDBJ databases">
        <title>Pervasive Adenine N6-methylation of Active Genes in Fungi.</title>
        <authorList>
            <consortium name="DOE Joint Genome Institute"/>
            <person name="Mondo S.J."/>
            <person name="Dannebaum R.O."/>
            <person name="Kuo R.C."/>
            <person name="Labutti K."/>
            <person name="Haridas S."/>
            <person name="Kuo A."/>
            <person name="Salamov A."/>
            <person name="Ahrendt S.R."/>
            <person name="Lipzen A."/>
            <person name="Sullivan W."/>
            <person name="Andreopoulos W.B."/>
            <person name="Clum A."/>
            <person name="Lindquist E."/>
            <person name="Daum C."/>
            <person name="Ramamoorthy G.K."/>
            <person name="Gryganskyi A."/>
            <person name="Culley D."/>
            <person name="Magnuson J.K."/>
            <person name="James T.Y."/>
            <person name="O'Malley M.A."/>
            <person name="Stajich J.E."/>
            <person name="Spatafora J.W."/>
            <person name="Visel A."/>
            <person name="Grigoriev I.V."/>
        </authorList>
    </citation>
    <scope>NUCLEOTIDE SEQUENCE [LARGE SCALE GENOMIC DNA]</scope>
    <source>
        <strain evidence="11 12">ATCC 12442</strain>
    </source>
</reference>
<dbReference type="PANTHER" id="PTHR11177:SF392">
    <property type="entry name" value="HAP41P"/>
    <property type="match status" value="1"/>
</dbReference>
<dbReference type="InterPro" id="IPR029070">
    <property type="entry name" value="Chitinase_insertion_sf"/>
</dbReference>
<dbReference type="GO" id="GO:0008843">
    <property type="term" value="F:endochitinase activity"/>
    <property type="evidence" value="ECO:0007669"/>
    <property type="project" value="UniProtKB-EC"/>
</dbReference>
<dbReference type="GO" id="GO:0006032">
    <property type="term" value="P:chitin catabolic process"/>
    <property type="evidence" value="ECO:0007669"/>
    <property type="project" value="UniProtKB-KW"/>
</dbReference>
<dbReference type="Gene3D" id="3.10.50.10">
    <property type="match status" value="1"/>
</dbReference>
<feature type="non-terminal residue" evidence="11">
    <location>
        <position position="363"/>
    </location>
</feature>
<dbReference type="SMART" id="SM00636">
    <property type="entry name" value="Glyco_18"/>
    <property type="match status" value="1"/>
</dbReference>
<evidence type="ECO:0000256" key="5">
    <source>
        <dbReference type="ARBA" id="ARBA00023295"/>
    </source>
</evidence>
<evidence type="ECO:0000256" key="6">
    <source>
        <dbReference type="ARBA" id="ARBA00023326"/>
    </source>
</evidence>
<comment type="caution">
    <text evidence="11">The sequence shown here is derived from an EMBL/GenBank/DDBJ whole genome shotgun (WGS) entry which is preliminary data.</text>
</comment>
<dbReference type="GO" id="GO:0000272">
    <property type="term" value="P:polysaccharide catabolic process"/>
    <property type="evidence" value="ECO:0007669"/>
    <property type="project" value="UniProtKB-KW"/>
</dbReference>
<dbReference type="InterPro" id="IPR017853">
    <property type="entry name" value="GH"/>
</dbReference>
<protein>
    <submittedName>
        <fullName evidence="11">Chitinase</fullName>
    </submittedName>
</protein>
<evidence type="ECO:0000256" key="9">
    <source>
        <dbReference type="SAM" id="SignalP"/>
    </source>
</evidence>
<evidence type="ECO:0000256" key="7">
    <source>
        <dbReference type="RuleBase" id="RU000489"/>
    </source>
</evidence>
<evidence type="ECO:0000313" key="11">
    <source>
        <dbReference type="EMBL" id="ORX72998.1"/>
    </source>
</evidence>
<comment type="catalytic activity">
    <reaction evidence="1">
        <text>Random endo-hydrolysis of N-acetyl-beta-D-glucosaminide (1-&gt;4)-beta-linkages in chitin and chitodextrins.</text>
        <dbReference type="EC" id="3.2.1.14"/>
    </reaction>
</comment>
<keyword evidence="6" id="KW-0624">Polysaccharide degradation</keyword>
<accession>A0A1Y1WI48</accession>
<dbReference type="GeneID" id="63801117"/>
<name>A0A1Y1WI48_9FUNG</name>
<dbReference type="SUPFAM" id="SSF51445">
    <property type="entry name" value="(Trans)glycosidases"/>
    <property type="match status" value="1"/>
</dbReference>
<dbReference type="PANTHER" id="PTHR11177">
    <property type="entry name" value="CHITINASE"/>
    <property type="match status" value="1"/>
</dbReference>
<dbReference type="OrthoDB" id="76388at2759"/>
<proteinExistence type="inferred from homology"/>
<dbReference type="EMBL" id="MCFD01000002">
    <property type="protein sequence ID" value="ORX72998.1"/>
    <property type="molecule type" value="Genomic_DNA"/>
</dbReference>
<dbReference type="InterPro" id="IPR001223">
    <property type="entry name" value="Glyco_hydro18_cat"/>
</dbReference>
<dbReference type="InterPro" id="IPR011583">
    <property type="entry name" value="Chitinase_II/V-like_cat"/>
</dbReference>
<feature type="signal peptide" evidence="9">
    <location>
        <begin position="1"/>
        <end position="20"/>
    </location>
</feature>
<comment type="similarity">
    <text evidence="8">Belongs to the glycosyl hydrolase 18 family.</text>
</comment>
<keyword evidence="4" id="KW-0119">Carbohydrate metabolism</keyword>
<evidence type="ECO:0000256" key="3">
    <source>
        <dbReference type="ARBA" id="ARBA00023024"/>
    </source>
</evidence>
<evidence type="ECO:0000256" key="2">
    <source>
        <dbReference type="ARBA" id="ARBA00022801"/>
    </source>
</evidence>
<keyword evidence="5 7" id="KW-0326">Glycosidase</keyword>
<sequence length="363" mass="39550">MRVTAIALAAGTLFCAVVQADLAVFGYLPTWNRDAAAKVDYSKYTHVALAFGVPKADGSLKFDGTSYLSSVVSQLHSTKTKALVSVGGWTDSNHFSTILKSPSARSTFLNALVNLVKDHGIDGIDIDWEYPGHEGNPGNAIDPQNDTKNLLALVKDLRAQFDSRFGKGSKLITLAGSTAPFWGPKGPLSDVKDFAGPVDFFNLMNYEINGSWQPTTGPNAPLYFETNKGSQASFDSSVRAWTKAGIPSKKLLGGLAFYGHGYKASVDMTSNPKNQYVAHTGDAVGDWTYVSLRRNGILSGPTTAAGDWVRYYDSTTRTPWVFNKKTKVYVTYDDTQSLKEKRDYSANNNLGGVMVWSIDQDYD</sequence>